<evidence type="ECO:0000256" key="6">
    <source>
        <dbReference type="ARBA" id="ARBA00022723"/>
    </source>
</evidence>
<dbReference type="GO" id="GO:0009055">
    <property type="term" value="F:electron transfer activity"/>
    <property type="evidence" value="ECO:0007669"/>
    <property type="project" value="InterPro"/>
</dbReference>
<dbReference type="GO" id="GO:0005506">
    <property type="term" value="F:iron ion binding"/>
    <property type="evidence" value="ECO:0007669"/>
    <property type="project" value="InterPro"/>
</dbReference>
<dbReference type="GO" id="GO:0030077">
    <property type="term" value="C:plasma membrane light-harvesting complex"/>
    <property type="evidence" value="ECO:0007669"/>
    <property type="project" value="InterPro"/>
</dbReference>
<evidence type="ECO:0000313" key="10">
    <source>
        <dbReference type="EMBL" id="PTQ93588.1"/>
    </source>
</evidence>
<feature type="chain" id="PRO_5015637472" description="Photosynthetic reaction center cytochrome c subunit" evidence="9">
    <location>
        <begin position="26"/>
        <end position="147"/>
    </location>
</feature>
<dbReference type="InterPro" id="IPR036280">
    <property type="entry name" value="Multihaem_cyt_sf"/>
</dbReference>
<name>A0A2T5J5P4_9SPHI</name>
<dbReference type="EMBL" id="QAOQ01000008">
    <property type="protein sequence ID" value="PTQ93588.1"/>
    <property type="molecule type" value="Genomic_DNA"/>
</dbReference>
<evidence type="ECO:0000256" key="5">
    <source>
        <dbReference type="ARBA" id="ARBA00022617"/>
    </source>
</evidence>
<proteinExistence type="predicted"/>
<dbReference type="NCBIfam" id="NF033196">
    <property type="entry name" value="c_type_nonphoto"/>
    <property type="match status" value="1"/>
</dbReference>
<dbReference type="GO" id="GO:0020037">
    <property type="term" value="F:heme binding"/>
    <property type="evidence" value="ECO:0007669"/>
    <property type="project" value="InterPro"/>
</dbReference>
<comment type="function">
    <text evidence="1">The reaction center of purple bacteria contains a tightly bound cytochrome molecule which re-reduces the photo oxidized primary electron donor.</text>
</comment>
<dbReference type="AlphaFoldDB" id="A0A2T5J5P4"/>
<evidence type="ECO:0000256" key="1">
    <source>
        <dbReference type="ARBA" id="ARBA00003196"/>
    </source>
</evidence>
<keyword evidence="11" id="KW-1185">Reference proteome</keyword>
<keyword evidence="6" id="KW-0479">Metal-binding</keyword>
<keyword evidence="9" id="KW-0732">Signal</keyword>
<evidence type="ECO:0000256" key="2">
    <source>
        <dbReference type="ARBA" id="ARBA00015978"/>
    </source>
</evidence>
<evidence type="ECO:0000256" key="7">
    <source>
        <dbReference type="ARBA" id="ARBA00022982"/>
    </source>
</evidence>
<dbReference type="Gene3D" id="1.10.468.10">
    <property type="entry name" value="Photosynthetic Reaction Center, subunit C, domain 2"/>
    <property type="match status" value="1"/>
</dbReference>
<dbReference type="Proteomes" id="UP000244168">
    <property type="component" value="Unassembled WGS sequence"/>
</dbReference>
<dbReference type="Pfam" id="PF02276">
    <property type="entry name" value="CytoC_RC"/>
    <property type="match status" value="1"/>
</dbReference>
<evidence type="ECO:0000256" key="4">
    <source>
        <dbReference type="ARBA" id="ARBA00022531"/>
    </source>
</evidence>
<dbReference type="InterPro" id="IPR023119">
    <property type="entry name" value="Multihaem_cyt_PRC_cyt_su-like"/>
</dbReference>
<dbReference type="OrthoDB" id="951235at2"/>
<keyword evidence="5" id="KW-0349">Heme</keyword>
<organism evidence="10 11">
    <name type="scientific">Mucilaginibacter yixingensis</name>
    <dbReference type="NCBI Taxonomy" id="1295612"/>
    <lineage>
        <taxon>Bacteria</taxon>
        <taxon>Pseudomonadati</taxon>
        <taxon>Bacteroidota</taxon>
        <taxon>Sphingobacteriia</taxon>
        <taxon>Sphingobacteriales</taxon>
        <taxon>Sphingobacteriaceae</taxon>
        <taxon>Mucilaginibacter</taxon>
    </lineage>
</organism>
<keyword evidence="8" id="KW-0408">Iron</keyword>
<evidence type="ECO:0000256" key="8">
    <source>
        <dbReference type="ARBA" id="ARBA00023004"/>
    </source>
</evidence>
<sequence>MTFKPNKKLLITLGLTGLVVFGSMANMQQPQEQKAKNLKVLPKNLTHKQIDHIMDEWAHALGVRCNACHARDAATNKMDFASDAKPEKNVARAMFKMTSAINKKYFEAKKDSLGMMMETGISCVTCHNGKAHPEGGMHHDEDEGEKK</sequence>
<evidence type="ECO:0000256" key="9">
    <source>
        <dbReference type="SAM" id="SignalP"/>
    </source>
</evidence>
<evidence type="ECO:0000256" key="3">
    <source>
        <dbReference type="ARBA" id="ARBA00022448"/>
    </source>
</evidence>
<keyword evidence="4" id="KW-0602">Photosynthesis</keyword>
<accession>A0A2T5J5P4</accession>
<dbReference type="GO" id="GO:0019684">
    <property type="term" value="P:photosynthesis, light reaction"/>
    <property type="evidence" value="ECO:0007669"/>
    <property type="project" value="InterPro"/>
</dbReference>
<keyword evidence="7" id="KW-0249">Electron transport</keyword>
<evidence type="ECO:0000313" key="11">
    <source>
        <dbReference type="Proteomes" id="UP000244168"/>
    </source>
</evidence>
<dbReference type="RefSeq" id="WP_107830752.1">
    <property type="nucleotide sequence ID" value="NZ_CP160205.1"/>
</dbReference>
<keyword evidence="3" id="KW-0813">Transport</keyword>
<comment type="caution">
    <text evidence="10">The sequence shown here is derived from an EMBL/GenBank/DDBJ whole genome shotgun (WGS) entry which is preliminary data.</text>
</comment>
<dbReference type="InterPro" id="IPR003158">
    <property type="entry name" value="Photosyn_RC_cyt_c-su"/>
</dbReference>
<reference evidence="10 11" key="1">
    <citation type="submission" date="2018-04" db="EMBL/GenBank/DDBJ databases">
        <title>Genomic Encyclopedia of Archaeal and Bacterial Type Strains, Phase II (KMG-II): from individual species to whole genera.</title>
        <authorList>
            <person name="Goeker M."/>
        </authorList>
    </citation>
    <scope>NUCLEOTIDE SEQUENCE [LARGE SCALE GENOMIC DNA]</scope>
    <source>
        <strain evidence="10 11">DSM 26809</strain>
    </source>
</reference>
<gene>
    <name evidence="10" type="ORF">C8P68_10850</name>
</gene>
<feature type="signal peptide" evidence="9">
    <location>
        <begin position="1"/>
        <end position="25"/>
    </location>
</feature>
<protein>
    <recommendedName>
        <fullName evidence="2">Photosynthetic reaction center cytochrome c subunit</fullName>
    </recommendedName>
</protein>
<dbReference type="SUPFAM" id="SSF48695">
    <property type="entry name" value="Multiheme cytochromes"/>
    <property type="match status" value="1"/>
</dbReference>